<dbReference type="InterPro" id="IPR051678">
    <property type="entry name" value="AGP_Transferase"/>
</dbReference>
<evidence type="ECO:0000313" key="2">
    <source>
        <dbReference type="EMBL" id="KAA9018227.1"/>
    </source>
</evidence>
<organism evidence="3 4">
    <name type="scientific">Sphingobium limneticum</name>
    <dbReference type="NCBI Taxonomy" id="1007511"/>
    <lineage>
        <taxon>Bacteria</taxon>
        <taxon>Pseudomonadati</taxon>
        <taxon>Pseudomonadota</taxon>
        <taxon>Alphaproteobacteria</taxon>
        <taxon>Sphingomonadales</taxon>
        <taxon>Sphingomonadaceae</taxon>
        <taxon>Sphingobium</taxon>
    </lineage>
</organism>
<keyword evidence="3" id="KW-0808">Transferase</keyword>
<dbReference type="CDD" id="cd05154">
    <property type="entry name" value="ACAD10_11_N-like"/>
    <property type="match status" value="1"/>
</dbReference>
<dbReference type="EMBL" id="VYQB01000005">
    <property type="protein sequence ID" value="KAA9018227.1"/>
    <property type="molecule type" value="Genomic_DNA"/>
</dbReference>
<evidence type="ECO:0000313" key="5">
    <source>
        <dbReference type="Proteomes" id="UP000326364"/>
    </source>
</evidence>
<accession>A0A5J5I5G8</accession>
<protein>
    <submittedName>
        <fullName evidence="3">Phosphotransferase family protein</fullName>
    </submittedName>
</protein>
<dbReference type="Gene3D" id="3.90.1200.10">
    <property type="match status" value="1"/>
</dbReference>
<dbReference type="InterPro" id="IPR002575">
    <property type="entry name" value="Aminoglycoside_PTrfase"/>
</dbReference>
<evidence type="ECO:0000313" key="4">
    <source>
        <dbReference type="Proteomes" id="UP000325933"/>
    </source>
</evidence>
<dbReference type="RefSeq" id="WP_150425413.1">
    <property type="nucleotide sequence ID" value="NZ_VYQA01000005.1"/>
</dbReference>
<evidence type="ECO:0000259" key="1">
    <source>
        <dbReference type="Pfam" id="PF01636"/>
    </source>
</evidence>
<comment type="caution">
    <text evidence="3">The sequence shown here is derived from an EMBL/GenBank/DDBJ whole genome shotgun (WGS) entry which is preliminary data.</text>
</comment>
<gene>
    <name evidence="3" type="ORF">F4U95_08875</name>
    <name evidence="2" type="ORF">F4U96_08925</name>
</gene>
<name>A0A5J5I5G8_9SPHN</name>
<proteinExistence type="predicted"/>
<dbReference type="Gene3D" id="3.30.200.20">
    <property type="entry name" value="Phosphorylase Kinase, domain 1"/>
    <property type="match status" value="1"/>
</dbReference>
<dbReference type="EMBL" id="VYQA01000005">
    <property type="protein sequence ID" value="KAA9030863.1"/>
    <property type="molecule type" value="Genomic_DNA"/>
</dbReference>
<reference evidence="4 5" key="1">
    <citation type="submission" date="2019-09" db="EMBL/GenBank/DDBJ databases">
        <authorList>
            <person name="Feng G."/>
        </authorList>
    </citation>
    <scope>NUCLEOTIDE SEQUENCE [LARGE SCALE GENOMIC DNA]</scope>
    <source>
        <strain evidence="3 4">KACC 19283</strain>
        <strain evidence="2 5">KACC 19284</strain>
    </source>
</reference>
<dbReference type="GO" id="GO:0016740">
    <property type="term" value="F:transferase activity"/>
    <property type="evidence" value="ECO:0007669"/>
    <property type="project" value="UniProtKB-KW"/>
</dbReference>
<dbReference type="InterPro" id="IPR011009">
    <property type="entry name" value="Kinase-like_dom_sf"/>
</dbReference>
<dbReference type="Proteomes" id="UP000325933">
    <property type="component" value="Unassembled WGS sequence"/>
</dbReference>
<keyword evidence="5" id="KW-1185">Reference proteome</keyword>
<dbReference type="PANTHER" id="PTHR21310:SF57">
    <property type="entry name" value="BLR2944 PROTEIN"/>
    <property type="match status" value="1"/>
</dbReference>
<dbReference type="PANTHER" id="PTHR21310">
    <property type="entry name" value="AMINOGLYCOSIDE PHOSPHOTRANSFERASE-RELATED-RELATED"/>
    <property type="match status" value="1"/>
</dbReference>
<dbReference type="SUPFAM" id="SSF56112">
    <property type="entry name" value="Protein kinase-like (PK-like)"/>
    <property type="match status" value="1"/>
</dbReference>
<dbReference type="AlphaFoldDB" id="A0A5J5I5G8"/>
<dbReference type="InterPro" id="IPR041726">
    <property type="entry name" value="ACAD10_11_N"/>
</dbReference>
<dbReference type="Proteomes" id="UP000326364">
    <property type="component" value="Unassembled WGS sequence"/>
</dbReference>
<sequence>MKPISADLLQTYLGHKLPQWTQLAVENLFRLPLGASRETFRFDLSYVDEREESQRTGMILRRDPPASNVESDRAHEFAAYQAIYGHGIPVPKMILLEPDASHFDGAISLAEDLRGYHNSEYQFQDPAWADRLPHIAQQMWSTMGLLAAVPVEALDMGFTRPATVENTAAQELASWVDVLGRHDVGAEPITRAAIRALERWQPTAQKLAMVHGDFRAGNFLYDDAGDLIAVLDWEMAHLGDPLEDLGWSLARVFCFAKDDRYCGLATREQAVAIWEEASGLIADPRALHWWELFNCIKGQAIWNSCAHVWQSGQNRDVIQAYAAWWLRNAQDRAILELMGKLS</sequence>
<feature type="domain" description="Aminoglycoside phosphotransferase" evidence="1">
    <location>
        <begin position="53"/>
        <end position="261"/>
    </location>
</feature>
<dbReference type="Pfam" id="PF01636">
    <property type="entry name" value="APH"/>
    <property type="match status" value="1"/>
</dbReference>
<evidence type="ECO:0000313" key="3">
    <source>
        <dbReference type="EMBL" id="KAA9030863.1"/>
    </source>
</evidence>